<dbReference type="GO" id="GO:0043565">
    <property type="term" value="F:sequence-specific DNA binding"/>
    <property type="evidence" value="ECO:0007669"/>
    <property type="project" value="InterPro"/>
</dbReference>
<dbReference type="RefSeq" id="XP_005843659.1">
    <property type="nucleotide sequence ID" value="XM_005843597.1"/>
</dbReference>
<dbReference type="CDD" id="cd00202">
    <property type="entry name" value="ZnF_GATA"/>
    <property type="match status" value="1"/>
</dbReference>
<dbReference type="AlphaFoldDB" id="E1ZRF1"/>
<reference evidence="11 12" key="1">
    <citation type="journal article" date="2010" name="Plant Cell">
        <title>The Chlorella variabilis NC64A genome reveals adaptation to photosymbiosis, coevolution with viruses, and cryptic sex.</title>
        <authorList>
            <person name="Blanc G."/>
            <person name="Duncan G."/>
            <person name="Agarkova I."/>
            <person name="Borodovsky M."/>
            <person name="Gurnon J."/>
            <person name="Kuo A."/>
            <person name="Lindquist E."/>
            <person name="Lucas S."/>
            <person name="Pangilinan J."/>
            <person name="Polle J."/>
            <person name="Salamov A."/>
            <person name="Terry A."/>
            <person name="Yamada T."/>
            <person name="Dunigan D.D."/>
            <person name="Grigoriev I.V."/>
            <person name="Claverie J.M."/>
            <person name="Van Etten J.L."/>
        </authorList>
    </citation>
    <scope>NUCLEOTIDE SEQUENCE [LARGE SCALE GENOMIC DNA]</scope>
    <source>
        <strain evidence="11 12">NC64A</strain>
    </source>
</reference>
<evidence type="ECO:0000256" key="1">
    <source>
        <dbReference type="ARBA" id="ARBA00022723"/>
    </source>
</evidence>
<dbReference type="SMART" id="SM00401">
    <property type="entry name" value="ZnF_GATA"/>
    <property type="match status" value="1"/>
</dbReference>
<dbReference type="STRING" id="554065.E1ZRF1"/>
<dbReference type="GO" id="GO:0008270">
    <property type="term" value="F:zinc ion binding"/>
    <property type="evidence" value="ECO:0007669"/>
    <property type="project" value="UniProtKB-KW"/>
</dbReference>
<feature type="compositionally biased region" description="Low complexity" evidence="9">
    <location>
        <begin position="85"/>
        <end position="99"/>
    </location>
</feature>
<dbReference type="Proteomes" id="UP000008141">
    <property type="component" value="Unassembled WGS sequence"/>
</dbReference>
<dbReference type="OrthoDB" id="515712at2759"/>
<keyword evidence="5" id="KW-0804">Transcription</keyword>
<proteinExistence type="inferred from homology"/>
<dbReference type="Pfam" id="PF00320">
    <property type="entry name" value="GATA"/>
    <property type="match status" value="1"/>
</dbReference>
<comment type="function">
    <text evidence="7">Transcriptional regulator that specifically binds 5'-GATA-3' or 5'-GAT-3' motifs within gene promoters.</text>
</comment>
<sequence>MAPFGSTDSMDFFNDLPPLEEAPKSTAAQSLFEGLASLKQSRVLYRLALVDTETGRPLGYASDNDLERLASGSKPAVPSPPSPRAQLASHQQHLAAAEQQAKEPSFQTLLAETHKTGGPVCSHCGATESPQWRRGPPNKAILCNACGTRYRRTNQLGSAVPSTQRKRGAQHCGSEVAKAAGHPPKQPRVVA</sequence>
<dbReference type="GeneID" id="17350979"/>
<evidence type="ECO:0000256" key="7">
    <source>
        <dbReference type="ARBA" id="ARBA00037539"/>
    </source>
</evidence>
<evidence type="ECO:0000256" key="6">
    <source>
        <dbReference type="ARBA" id="ARBA00024019"/>
    </source>
</evidence>
<evidence type="ECO:0000256" key="2">
    <source>
        <dbReference type="ARBA" id="ARBA00022771"/>
    </source>
</evidence>
<dbReference type="GO" id="GO:0006355">
    <property type="term" value="P:regulation of DNA-templated transcription"/>
    <property type="evidence" value="ECO:0007669"/>
    <property type="project" value="InterPro"/>
</dbReference>
<evidence type="ECO:0000313" key="12">
    <source>
        <dbReference type="Proteomes" id="UP000008141"/>
    </source>
</evidence>
<dbReference type="Gene3D" id="3.30.50.10">
    <property type="entry name" value="Erythroid Transcription Factor GATA-1, subunit A"/>
    <property type="match status" value="1"/>
</dbReference>
<dbReference type="SUPFAM" id="SSF57716">
    <property type="entry name" value="Glucocorticoid receptor-like (DNA-binding domain)"/>
    <property type="match status" value="1"/>
</dbReference>
<dbReference type="InterPro" id="IPR013088">
    <property type="entry name" value="Znf_NHR/GATA"/>
</dbReference>
<dbReference type="KEGG" id="cvr:CHLNCDRAFT_140027"/>
<keyword evidence="2 8" id="KW-0863">Zinc-finger</keyword>
<organism evidence="12">
    <name type="scientific">Chlorella variabilis</name>
    <name type="common">Green alga</name>
    <dbReference type="NCBI Taxonomy" id="554065"/>
    <lineage>
        <taxon>Eukaryota</taxon>
        <taxon>Viridiplantae</taxon>
        <taxon>Chlorophyta</taxon>
        <taxon>core chlorophytes</taxon>
        <taxon>Trebouxiophyceae</taxon>
        <taxon>Chlorellales</taxon>
        <taxon>Chlorellaceae</taxon>
        <taxon>Chlorella clade</taxon>
        <taxon>Chlorella</taxon>
    </lineage>
</organism>
<dbReference type="PROSITE" id="PS00344">
    <property type="entry name" value="GATA_ZN_FINGER_1"/>
    <property type="match status" value="1"/>
</dbReference>
<gene>
    <name evidence="11" type="ORF">CHLNCDRAFT_140027</name>
</gene>
<feature type="region of interest" description="Disordered" evidence="9">
    <location>
        <begin position="1"/>
        <end position="20"/>
    </location>
</feature>
<dbReference type="InterPro" id="IPR000679">
    <property type="entry name" value="Znf_GATA"/>
</dbReference>
<evidence type="ECO:0000259" key="10">
    <source>
        <dbReference type="PROSITE" id="PS50114"/>
    </source>
</evidence>
<dbReference type="PANTHER" id="PTHR47172">
    <property type="entry name" value="OS01G0976800 PROTEIN"/>
    <property type="match status" value="1"/>
</dbReference>
<feature type="region of interest" description="Disordered" evidence="9">
    <location>
        <begin position="70"/>
        <end position="100"/>
    </location>
</feature>
<evidence type="ECO:0000256" key="8">
    <source>
        <dbReference type="PROSITE-ProRule" id="PRU00094"/>
    </source>
</evidence>
<keyword evidence="1" id="KW-0479">Metal-binding</keyword>
<dbReference type="FunCoup" id="E1ZRF1">
    <property type="interactions" value="44"/>
</dbReference>
<name>E1ZRF1_CHLVA</name>
<accession>E1ZRF1</accession>
<evidence type="ECO:0000256" key="3">
    <source>
        <dbReference type="ARBA" id="ARBA00022833"/>
    </source>
</evidence>
<protein>
    <recommendedName>
        <fullName evidence="10">GATA-type domain-containing protein</fullName>
    </recommendedName>
</protein>
<evidence type="ECO:0000313" key="11">
    <source>
        <dbReference type="EMBL" id="EFN51557.1"/>
    </source>
</evidence>
<comment type="similarity">
    <text evidence="6">Belongs to the type IV zinc-finger family. Class B subfamily.</text>
</comment>
<dbReference type="InParanoid" id="E1ZRF1"/>
<dbReference type="eggNOG" id="KOG1601">
    <property type="taxonomic scope" value="Eukaryota"/>
</dbReference>
<feature type="region of interest" description="Disordered" evidence="9">
    <location>
        <begin position="156"/>
        <end position="191"/>
    </location>
</feature>
<feature type="domain" description="GATA-type" evidence="10">
    <location>
        <begin position="115"/>
        <end position="151"/>
    </location>
</feature>
<evidence type="ECO:0000256" key="9">
    <source>
        <dbReference type="SAM" id="MobiDB-lite"/>
    </source>
</evidence>
<dbReference type="PROSITE" id="PS50114">
    <property type="entry name" value="GATA_ZN_FINGER_2"/>
    <property type="match status" value="1"/>
</dbReference>
<keyword evidence="4" id="KW-0805">Transcription regulation</keyword>
<evidence type="ECO:0000256" key="4">
    <source>
        <dbReference type="ARBA" id="ARBA00023015"/>
    </source>
</evidence>
<dbReference type="EMBL" id="GL433862">
    <property type="protein sequence ID" value="EFN51557.1"/>
    <property type="molecule type" value="Genomic_DNA"/>
</dbReference>
<keyword evidence="3" id="KW-0862">Zinc</keyword>
<dbReference type="PANTHER" id="PTHR47172:SF24">
    <property type="entry name" value="GATA ZINC FINGER DOMAIN-CONTAINING PROTEIN 14-RELATED"/>
    <property type="match status" value="1"/>
</dbReference>
<evidence type="ECO:0000256" key="5">
    <source>
        <dbReference type="ARBA" id="ARBA00023163"/>
    </source>
</evidence>
<keyword evidence="12" id="KW-1185">Reference proteome</keyword>